<dbReference type="InterPro" id="IPR031325">
    <property type="entry name" value="RHS_repeat"/>
</dbReference>
<dbReference type="AlphaFoldDB" id="A0A1B2DIH4"/>
<dbReference type="RefSeq" id="WP_099518715.1">
    <property type="nucleotide sequence ID" value="NZ_CP016808.1"/>
</dbReference>
<protein>
    <submittedName>
        <fullName evidence="1">Uncharacterized protein</fullName>
    </submittedName>
</protein>
<evidence type="ECO:0000313" key="1">
    <source>
        <dbReference type="EMBL" id="ANY67522.1"/>
    </source>
</evidence>
<reference evidence="1" key="1">
    <citation type="submission" date="2016-08" db="EMBL/GenBank/DDBJ databases">
        <title>Complete Genome Seqeunce of Paenibacillus sp. BIHB 4019 from tea rhizoplane.</title>
        <authorList>
            <person name="Thakur R."/>
            <person name="Swarnkar M.K."/>
            <person name="Gulati A."/>
        </authorList>
    </citation>
    <scope>NUCLEOTIDE SEQUENCE [LARGE SCALE GENOMIC DNA]</scope>
    <source>
        <strain evidence="1">BIHB4019</strain>
    </source>
</reference>
<proteinExistence type="predicted"/>
<dbReference type="NCBIfam" id="TIGR01643">
    <property type="entry name" value="YD_repeat_2x"/>
    <property type="match status" value="1"/>
</dbReference>
<dbReference type="InterPro" id="IPR006530">
    <property type="entry name" value="YD"/>
</dbReference>
<sequence>MMPRSGWWHGGQTQYKWDTADNLVAVTDALGRTERFGYGGLDRVNAVWDASGVQVAQPDHVWELQLGGPDTVKNLKFLDTFTNWHIGVKQIRPQIRDLPTGTKIKIKSDRGG</sequence>
<organism evidence="1">
    <name type="scientific">Paenibacillus sp. BIHB 4019</name>
    <dbReference type="NCBI Taxonomy" id="1870819"/>
    <lineage>
        <taxon>Bacteria</taxon>
        <taxon>Bacillati</taxon>
        <taxon>Bacillota</taxon>
        <taxon>Bacilli</taxon>
        <taxon>Bacillales</taxon>
        <taxon>Paenibacillaceae</taxon>
        <taxon>Paenibacillus</taxon>
    </lineage>
</organism>
<dbReference type="EMBL" id="CP016808">
    <property type="protein sequence ID" value="ANY67522.1"/>
    <property type="molecule type" value="Genomic_DNA"/>
</dbReference>
<gene>
    <name evidence="1" type="ORF">BBD42_14345</name>
</gene>
<dbReference type="Gene3D" id="2.180.10.10">
    <property type="entry name" value="RHS repeat-associated core"/>
    <property type="match status" value="1"/>
</dbReference>
<dbReference type="Pfam" id="PF05593">
    <property type="entry name" value="RHS_repeat"/>
    <property type="match status" value="1"/>
</dbReference>
<accession>A0A1B2DIH4</accession>
<name>A0A1B2DIH4_9BACL</name>